<name>A0AAD5GQ80_AMBAR</name>
<dbReference type="AlphaFoldDB" id="A0AAD5GQ80"/>
<evidence type="ECO:0000313" key="3">
    <source>
        <dbReference type="EMBL" id="KAI7747973.1"/>
    </source>
</evidence>
<comment type="caution">
    <text evidence="3">The sequence shown here is derived from an EMBL/GenBank/DDBJ whole genome shotgun (WGS) entry which is preliminary data.</text>
</comment>
<feature type="region of interest" description="Disordered" evidence="1">
    <location>
        <begin position="28"/>
        <end position="61"/>
    </location>
</feature>
<evidence type="ECO:0008006" key="5">
    <source>
        <dbReference type="Google" id="ProtNLM"/>
    </source>
</evidence>
<keyword evidence="4" id="KW-1185">Reference proteome</keyword>
<accession>A0AAD5GQ80</accession>
<evidence type="ECO:0000256" key="2">
    <source>
        <dbReference type="SAM" id="SignalP"/>
    </source>
</evidence>
<feature type="region of interest" description="Disordered" evidence="1">
    <location>
        <begin position="69"/>
        <end position="88"/>
    </location>
</feature>
<keyword evidence="2" id="KW-0732">Signal</keyword>
<proteinExistence type="predicted"/>
<dbReference type="EMBL" id="JAMZMK010006619">
    <property type="protein sequence ID" value="KAI7747973.1"/>
    <property type="molecule type" value="Genomic_DNA"/>
</dbReference>
<dbReference type="Proteomes" id="UP001206925">
    <property type="component" value="Unassembled WGS sequence"/>
</dbReference>
<gene>
    <name evidence="3" type="ORF">M8C21_027897</name>
</gene>
<feature type="signal peptide" evidence="2">
    <location>
        <begin position="1"/>
        <end position="24"/>
    </location>
</feature>
<organism evidence="3 4">
    <name type="scientific">Ambrosia artemisiifolia</name>
    <name type="common">Common ragweed</name>
    <dbReference type="NCBI Taxonomy" id="4212"/>
    <lineage>
        <taxon>Eukaryota</taxon>
        <taxon>Viridiplantae</taxon>
        <taxon>Streptophyta</taxon>
        <taxon>Embryophyta</taxon>
        <taxon>Tracheophyta</taxon>
        <taxon>Spermatophyta</taxon>
        <taxon>Magnoliopsida</taxon>
        <taxon>eudicotyledons</taxon>
        <taxon>Gunneridae</taxon>
        <taxon>Pentapetalae</taxon>
        <taxon>asterids</taxon>
        <taxon>campanulids</taxon>
        <taxon>Asterales</taxon>
        <taxon>Asteraceae</taxon>
        <taxon>Asteroideae</taxon>
        <taxon>Heliantheae alliance</taxon>
        <taxon>Heliantheae</taxon>
        <taxon>Ambrosia</taxon>
    </lineage>
</organism>
<protein>
    <recommendedName>
        <fullName evidence="5">Transmembrane protein</fullName>
    </recommendedName>
</protein>
<evidence type="ECO:0000256" key="1">
    <source>
        <dbReference type="SAM" id="MobiDB-lite"/>
    </source>
</evidence>
<sequence>MEKKGMVVLIFISTFLLIISSVSSNANPPKYGAAHGIPSRRPPMNKGSTPPPSSKPPCGAGIHAICPGVPNFRAAHGTHSPRPPKRND</sequence>
<reference evidence="3" key="1">
    <citation type="submission" date="2022-06" db="EMBL/GenBank/DDBJ databases">
        <title>Uncovering the hologenomic basis of an extraordinary plant invasion.</title>
        <authorList>
            <person name="Bieker V.C."/>
            <person name="Martin M.D."/>
            <person name="Gilbert T."/>
            <person name="Hodgins K."/>
            <person name="Battlay P."/>
            <person name="Petersen B."/>
            <person name="Wilson J."/>
        </authorList>
    </citation>
    <scope>NUCLEOTIDE SEQUENCE</scope>
    <source>
        <strain evidence="3">AA19_3_7</strain>
        <tissue evidence="3">Leaf</tissue>
    </source>
</reference>
<evidence type="ECO:0000313" key="4">
    <source>
        <dbReference type="Proteomes" id="UP001206925"/>
    </source>
</evidence>
<feature type="chain" id="PRO_5041957604" description="Transmembrane protein" evidence="2">
    <location>
        <begin position="25"/>
        <end position="88"/>
    </location>
</feature>